<dbReference type="EMBL" id="MGAI01000058">
    <property type="protein sequence ID" value="OGK43209.1"/>
    <property type="molecule type" value="Genomic_DNA"/>
</dbReference>
<protein>
    <recommendedName>
        <fullName evidence="4">General secretion pathway GspH domain-containing protein</fullName>
    </recommendedName>
</protein>
<keyword evidence="1" id="KW-0472">Membrane</keyword>
<evidence type="ECO:0000256" key="1">
    <source>
        <dbReference type="SAM" id="Phobius"/>
    </source>
</evidence>
<dbReference type="AlphaFoldDB" id="A0A1F7IIM1"/>
<dbReference type="Proteomes" id="UP000178040">
    <property type="component" value="Unassembled WGS sequence"/>
</dbReference>
<evidence type="ECO:0000313" key="2">
    <source>
        <dbReference type="EMBL" id="OGK43209.1"/>
    </source>
</evidence>
<reference evidence="2 3" key="1">
    <citation type="journal article" date="2016" name="Nat. Commun.">
        <title>Thousands of microbial genomes shed light on interconnected biogeochemical processes in an aquifer system.</title>
        <authorList>
            <person name="Anantharaman K."/>
            <person name="Brown C.T."/>
            <person name="Hug L.A."/>
            <person name="Sharon I."/>
            <person name="Castelle C.J."/>
            <person name="Probst A.J."/>
            <person name="Thomas B.C."/>
            <person name="Singh A."/>
            <person name="Wilkins M.J."/>
            <person name="Karaoz U."/>
            <person name="Brodie E.L."/>
            <person name="Williams K.H."/>
            <person name="Hubbard S.S."/>
            <person name="Banfield J.F."/>
        </authorList>
    </citation>
    <scope>NUCLEOTIDE SEQUENCE [LARGE SCALE GENOMIC DNA]</scope>
</reference>
<dbReference type="PROSITE" id="PS00409">
    <property type="entry name" value="PROKAR_NTER_METHYL"/>
    <property type="match status" value="1"/>
</dbReference>
<comment type="caution">
    <text evidence="2">The sequence shown here is derived from an EMBL/GenBank/DDBJ whole genome shotgun (WGS) entry which is preliminary data.</text>
</comment>
<gene>
    <name evidence="2" type="ORF">A3B40_03020</name>
</gene>
<organism evidence="2 3">
    <name type="scientific">Candidatus Roizmanbacteria bacterium RIFCSPLOWO2_01_FULL_37_16</name>
    <dbReference type="NCBI Taxonomy" id="1802058"/>
    <lineage>
        <taxon>Bacteria</taxon>
        <taxon>Candidatus Roizmaniibacteriota</taxon>
    </lineage>
</organism>
<accession>A0A1F7IIM1</accession>
<keyword evidence="1" id="KW-1133">Transmembrane helix</keyword>
<proteinExistence type="predicted"/>
<keyword evidence="1" id="KW-0812">Transmembrane</keyword>
<evidence type="ECO:0000313" key="3">
    <source>
        <dbReference type="Proteomes" id="UP000178040"/>
    </source>
</evidence>
<evidence type="ECO:0008006" key="4">
    <source>
        <dbReference type="Google" id="ProtNLM"/>
    </source>
</evidence>
<dbReference type="InterPro" id="IPR012902">
    <property type="entry name" value="N_methyl_site"/>
</dbReference>
<feature type="transmembrane region" description="Helical" evidence="1">
    <location>
        <begin position="15"/>
        <end position="37"/>
    </location>
</feature>
<name>A0A1F7IIM1_9BACT</name>
<sequence length="163" mass="17688">MIIKKKLSGFTLPEIIVVIGVMMVLLSLSSVNLLSIYGKTSLGTKVSTLVSDLKQQQLKSMVGDTEGESSADSYGIYFEQNRYILFKGTSYSGSDPLNFAINLDSDLQFSTIAFPQSQIVFSQGSGEITGYASDSDTVTLTNIRTSDVKTLELNRYGVVVSVN</sequence>